<feature type="transmembrane region" description="Helical" evidence="1">
    <location>
        <begin position="7"/>
        <end position="24"/>
    </location>
</feature>
<dbReference type="Proteomes" id="UP000276443">
    <property type="component" value="Unassembled WGS sequence"/>
</dbReference>
<keyword evidence="1" id="KW-0812">Transmembrane</keyword>
<gene>
    <name evidence="2" type="ORF">EDC24_2702</name>
</gene>
<keyword evidence="1" id="KW-1133">Transmembrane helix</keyword>
<evidence type="ECO:0000313" key="3">
    <source>
        <dbReference type="Proteomes" id="UP000276443"/>
    </source>
</evidence>
<comment type="caution">
    <text evidence="2">The sequence shown here is derived from an EMBL/GenBank/DDBJ whole genome shotgun (WGS) entry which is preliminary data.</text>
</comment>
<protein>
    <submittedName>
        <fullName evidence="2">Uncharacterized protein</fullName>
    </submittedName>
</protein>
<keyword evidence="1" id="KW-0472">Membrane</keyword>
<proteinExistence type="predicted"/>
<keyword evidence="3" id="KW-1185">Reference proteome</keyword>
<dbReference type="EMBL" id="RKRF01000013">
    <property type="protein sequence ID" value="RPF50267.1"/>
    <property type="molecule type" value="Genomic_DNA"/>
</dbReference>
<accession>A0A3N5AZ48</accession>
<name>A0A3N5AZ48_9BACI</name>
<evidence type="ECO:0000313" key="2">
    <source>
        <dbReference type="EMBL" id="RPF50267.1"/>
    </source>
</evidence>
<organism evidence="2 3">
    <name type="scientific">Aquisalibacillus elongatus</name>
    <dbReference type="NCBI Taxonomy" id="485577"/>
    <lineage>
        <taxon>Bacteria</taxon>
        <taxon>Bacillati</taxon>
        <taxon>Bacillota</taxon>
        <taxon>Bacilli</taxon>
        <taxon>Bacillales</taxon>
        <taxon>Bacillaceae</taxon>
        <taxon>Aquisalibacillus</taxon>
    </lineage>
</organism>
<dbReference type="AlphaFoldDB" id="A0A3N5AZ48"/>
<reference evidence="2 3" key="1">
    <citation type="submission" date="2018-11" db="EMBL/GenBank/DDBJ databases">
        <title>Genomic Encyclopedia of Type Strains, Phase IV (KMG-IV): sequencing the most valuable type-strain genomes for metagenomic binning, comparative biology and taxonomic classification.</title>
        <authorList>
            <person name="Goeker M."/>
        </authorList>
    </citation>
    <scope>NUCLEOTIDE SEQUENCE [LARGE SCALE GENOMIC DNA]</scope>
    <source>
        <strain evidence="2 3">DSM 18090</strain>
    </source>
</reference>
<sequence length="32" mass="3594">MEKYNSVLLTIITLVLLYIAFIISDPSFGVGY</sequence>
<evidence type="ECO:0000256" key="1">
    <source>
        <dbReference type="SAM" id="Phobius"/>
    </source>
</evidence>